<comment type="caution">
    <text evidence="4">The sequence shown here is derived from an EMBL/GenBank/DDBJ whole genome shotgun (WGS) entry which is preliminary data.</text>
</comment>
<dbReference type="SUPFAM" id="SSF49899">
    <property type="entry name" value="Concanavalin A-like lectins/glucanases"/>
    <property type="match status" value="1"/>
</dbReference>
<dbReference type="Gene3D" id="2.60.120.200">
    <property type="match status" value="1"/>
</dbReference>
<dbReference type="InterPro" id="IPR050372">
    <property type="entry name" value="Neurexin-related_CASP"/>
</dbReference>
<feature type="disulfide bond" evidence="1">
    <location>
        <begin position="50"/>
        <end position="77"/>
    </location>
</feature>
<dbReference type="AlphaFoldDB" id="A0A7L0D820"/>
<keyword evidence="1" id="KW-1015">Disulfide bond</keyword>
<dbReference type="Pfam" id="PF00054">
    <property type="entry name" value="Laminin_G_1"/>
    <property type="match status" value="1"/>
</dbReference>
<dbReference type="PANTHER" id="PTHR15036">
    <property type="entry name" value="PIKACHURIN-LIKE PROTEIN"/>
    <property type="match status" value="1"/>
</dbReference>
<name>A0A7L0D820_9CHAR</name>
<dbReference type="PROSITE" id="PS50025">
    <property type="entry name" value="LAM_G_DOMAIN"/>
    <property type="match status" value="1"/>
</dbReference>
<evidence type="ECO:0000256" key="2">
    <source>
        <dbReference type="SAM" id="MobiDB-lite"/>
    </source>
</evidence>
<feature type="non-terminal residue" evidence="4">
    <location>
        <position position="1"/>
    </location>
</feature>
<sequence>MFTVQVDEDKVQTQRLLTDQPISVKKLFVGGTSSHFQTAPLRNVPPFEGCIWNLVINAIPMDFAQPVSFENADIGRCPSLEPEVRPPEDEDKPIPTAVLVQPEPDTNGEKESPRTPASPPPPTPSLSPALDWLAAESRSASITSAFDSLTDSCAADTEPAVLEGGKHFGLSRNSHVAVAFDDTKVKNRYFVYVSCEFFVKIKN</sequence>
<evidence type="ECO:0000256" key="1">
    <source>
        <dbReference type="PROSITE-ProRule" id="PRU00122"/>
    </source>
</evidence>
<feature type="non-terminal residue" evidence="4">
    <location>
        <position position="203"/>
    </location>
</feature>
<protein>
    <submittedName>
        <fullName evidence="4">LAMA2 protein</fullName>
    </submittedName>
</protein>
<proteinExistence type="predicted"/>
<feature type="region of interest" description="Disordered" evidence="2">
    <location>
        <begin position="78"/>
        <end position="128"/>
    </location>
</feature>
<evidence type="ECO:0000313" key="4">
    <source>
        <dbReference type="EMBL" id="NXJ67833.1"/>
    </source>
</evidence>
<organism evidence="4 5">
    <name type="scientific">Rostratula benghalensis</name>
    <name type="common">greater painted-snipe</name>
    <dbReference type="NCBI Taxonomy" id="118793"/>
    <lineage>
        <taxon>Eukaryota</taxon>
        <taxon>Metazoa</taxon>
        <taxon>Chordata</taxon>
        <taxon>Craniata</taxon>
        <taxon>Vertebrata</taxon>
        <taxon>Euteleostomi</taxon>
        <taxon>Archelosauria</taxon>
        <taxon>Archosauria</taxon>
        <taxon>Dinosauria</taxon>
        <taxon>Saurischia</taxon>
        <taxon>Theropoda</taxon>
        <taxon>Coelurosauria</taxon>
        <taxon>Aves</taxon>
        <taxon>Neognathae</taxon>
        <taxon>Neoaves</taxon>
        <taxon>Charadriiformes</taxon>
        <taxon>Rostratulidae</taxon>
        <taxon>Rostratula</taxon>
    </lineage>
</organism>
<evidence type="ECO:0000259" key="3">
    <source>
        <dbReference type="PROSITE" id="PS50025"/>
    </source>
</evidence>
<dbReference type="PANTHER" id="PTHR15036:SF65">
    <property type="entry name" value="LAMININ SUBUNIT ALPHA-2"/>
    <property type="match status" value="1"/>
</dbReference>
<reference evidence="4 5" key="1">
    <citation type="submission" date="2019-09" db="EMBL/GenBank/DDBJ databases">
        <title>Bird 10,000 Genomes (B10K) Project - Family phase.</title>
        <authorList>
            <person name="Zhang G."/>
        </authorList>
    </citation>
    <scope>NUCLEOTIDE SEQUENCE [LARGE SCALE GENOMIC DNA]</scope>
    <source>
        <strain evidence="4">B10K-DU-006-20</strain>
        <tissue evidence="4">Mixed tissue sample</tissue>
    </source>
</reference>
<feature type="domain" description="Laminin G" evidence="3">
    <location>
        <begin position="1"/>
        <end position="77"/>
    </location>
</feature>
<dbReference type="Proteomes" id="UP000545435">
    <property type="component" value="Unassembled WGS sequence"/>
</dbReference>
<accession>A0A7L0D820</accession>
<evidence type="ECO:0000313" key="5">
    <source>
        <dbReference type="Proteomes" id="UP000545435"/>
    </source>
</evidence>
<dbReference type="InterPro" id="IPR001791">
    <property type="entry name" value="Laminin_G"/>
</dbReference>
<gene>
    <name evidence="4" type="primary">Lama2_0</name>
    <name evidence="4" type="ORF">ROSBEN_R10154</name>
</gene>
<dbReference type="InterPro" id="IPR013320">
    <property type="entry name" value="ConA-like_dom_sf"/>
</dbReference>
<keyword evidence="5" id="KW-1185">Reference proteome</keyword>
<feature type="compositionally biased region" description="Pro residues" evidence="2">
    <location>
        <begin position="116"/>
        <end position="125"/>
    </location>
</feature>
<dbReference type="EMBL" id="VXAI01000228">
    <property type="protein sequence ID" value="NXJ67833.1"/>
    <property type="molecule type" value="Genomic_DNA"/>
</dbReference>